<sequence>MSLQAKQVRVLVLRDMEQLGRTLFRLDQGFELQFRLGPTLQGKHVRVQTNYPAPGEHFDRHTFRALDWHNPTGREDDSDKFCSLDLQIAGSYQYNFGHGHEEKSGGGYVVVDPVLRAGADNHHVHLDCITIQTYLSKCLGHLDDWPDRLRVAKESGYNMIHFTPLQTLGKSRSCYSLADQLSLNPEFSPPGKNYTWTDVGELVQKLKKEWNMICITDVVYNHTATNSPWIKEHPECGYNLVNSPHLRPAWVLDRAIWHMTCNMADAKYAANGLPAQVQNEGHLNAIRDVLWGQVFPKIKLWEFFQVRIESAVEEFRDLLADGEKPDQKKTGGKQGLKIIQDPKFRRFGNEVDMDSALETFVPHSHSTQAILEACNRLWGRLEEINKEQYQQMIQHQEKASNCIVGNVVYERLADHGPKLGPVTRKDPIVPRYFTFPFEETSLEDDLKMTDQPDKACHFLAHNGWVMGDDPLRNFAEPGSNVYIRRELICWGDSVKLRYGDKPDDCPYLWTHMQKYTEITAKHFAGVRLDNCHSTPLHVAEHMLSAARAVRPNLYVIAELFTGSELIDNVFVNRLGITSLVRGTRMLTCSRQSTGVVGVKP</sequence>
<dbReference type="EMBL" id="FR904664">
    <property type="protein sequence ID" value="CDQ69338.1"/>
    <property type="molecule type" value="Genomic_DNA"/>
</dbReference>
<dbReference type="Proteomes" id="UP000193380">
    <property type="component" value="Unassembled WGS sequence"/>
</dbReference>
<evidence type="ECO:0000313" key="4">
    <source>
        <dbReference type="Proteomes" id="UP000193380"/>
    </source>
</evidence>
<dbReference type="STRING" id="8022.A0A060WPP4"/>
<evidence type="ECO:0000259" key="2">
    <source>
        <dbReference type="Pfam" id="PF14701"/>
    </source>
</evidence>
<feature type="domain" description="Eukaryotic glycogen debranching enzyme N-terminal" evidence="1">
    <location>
        <begin position="32"/>
        <end position="117"/>
    </location>
</feature>
<protein>
    <recommendedName>
        <fullName evidence="5">Glycosyl hydrolase family 13 catalytic domain-containing protein</fullName>
    </recommendedName>
</protein>
<gene>
    <name evidence="3" type="ORF">GSONMT00063313001</name>
</gene>
<feature type="domain" description="Glycogen debranching enzyme glucanotransferase" evidence="2">
    <location>
        <begin position="123"/>
        <end position="554"/>
    </location>
</feature>
<reference evidence="3" key="1">
    <citation type="journal article" date="2014" name="Nat. Commun.">
        <title>The rainbow trout genome provides novel insights into evolution after whole-genome duplication in vertebrates.</title>
        <authorList>
            <person name="Berthelot C."/>
            <person name="Brunet F."/>
            <person name="Chalopin D."/>
            <person name="Juanchich A."/>
            <person name="Bernard M."/>
            <person name="Noel B."/>
            <person name="Bento P."/>
            <person name="Da Silva C."/>
            <person name="Labadie K."/>
            <person name="Alberti A."/>
            <person name="Aury J.M."/>
            <person name="Louis A."/>
            <person name="Dehais P."/>
            <person name="Bardou P."/>
            <person name="Montfort J."/>
            <person name="Klopp C."/>
            <person name="Cabau C."/>
            <person name="Gaspin C."/>
            <person name="Thorgaard G.H."/>
            <person name="Boussaha M."/>
            <person name="Quillet E."/>
            <person name="Guyomard R."/>
            <person name="Galiana D."/>
            <person name="Bobe J."/>
            <person name="Volff J.N."/>
            <person name="Genet C."/>
            <person name="Wincker P."/>
            <person name="Jaillon O."/>
            <person name="Roest Crollius H."/>
            <person name="Guiguen Y."/>
        </authorList>
    </citation>
    <scope>NUCLEOTIDE SEQUENCE [LARGE SCALE GENOMIC DNA]</scope>
</reference>
<name>A0A060WPP4_ONCMY</name>
<dbReference type="InterPro" id="IPR010401">
    <property type="entry name" value="AGL/Gdb1"/>
</dbReference>
<dbReference type="PANTHER" id="PTHR10569">
    <property type="entry name" value="GLYCOGEN DEBRANCHING ENZYME"/>
    <property type="match status" value="1"/>
</dbReference>
<dbReference type="GO" id="GO:0005980">
    <property type="term" value="P:glycogen catabolic process"/>
    <property type="evidence" value="ECO:0007669"/>
    <property type="project" value="InterPro"/>
</dbReference>
<dbReference type="FunFam" id="3.20.20.80:FF:000070">
    <property type="entry name" value="GDB1p Glycogen debranching enzyme"/>
    <property type="match status" value="1"/>
</dbReference>
<evidence type="ECO:0000313" key="3">
    <source>
        <dbReference type="EMBL" id="CDQ69338.1"/>
    </source>
</evidence>
<dbReference type="Pfam" id="PF14699">
    <property type="entry name" value="hGDE_N"/>
    <property type="match status" value="1"/>
</dbReference>
<dbReference type="CDD" id="cd11327">
    <property type="entry name" value="AmyAc_Glg_debranch_2"/>
    <property type="match status" value="1"/>
</dbReference>
<dbReference type="AlphaFoldDB" id="A0A060WPP4"/>
<proteinExistence type="predicted"/>
<dbReference type="PANTHER" id="PTHR10569:SF2">
    <property type="entry name" value="GLYCOGEN DEBRANCHING ENZYME"/>
    <property type="match status" value="1"/>
</dbReference>
<dbReference type="GO" id="GO:0004135">
    <property type="term" value="F:amylo-alpha-1,6-glucosidase activity"/>
    <property type="evidence" value="ECO:0007669"/>
    <property type="project" value="InterPro"/>
</dbReference>
<dbReference type="Pfam" id="PF14701">
    <property type="entry name" value="hDGE_amylase"/>
    <property type="match status" value="1"/>
</dbReference>
<dbReference type="InterPro" id="IPR032792">
    <property type="entry name" value="AGL_glucanoTrfase"/>
</dbReference>
<evidence type="ECO:0008006" key="5">
    <source>
        <dbReference type="Google" id="ProtNLM"/>
    </source>
</evidence>
<dbReference type="InterPro" id="IPR029436">
    <property type="entry name" value="AGL_euk_N"/>
</dbReference>
<accession>A0A060WPP4</accession>
<dbReference type="PaxDb" id="8022-A0A060WPP4"/>
<dbReference type="GO" id="GO:0004134">
    <property type="term" value="F:4-alpha-glucanotransferase activity"/>
    <property type="evidence" value="ECO:0007669"/>
    <property type="project" value="InterPro"/>
</dbReference>
<organism evidence="3 4">
    <name type="scientific">Oncorhynchus mykiss</name>
    <name type="common">Rainbow trout</name>
    <name type="synonym">Salmo gairdneri</name>
    <dbReference type="NCBI Taxonomy" id="8022"/>
    <lineage>
        <taxon>Eukaryota</taxon>
        <taxon>Metazoa</taxon>
        <taxon>Chordata</taxon>
        <taxon>Craniata</taxon>
        <taxon>Vertebrata</taxon>
        <taxon>Euteleostomi</taxon>
        <taxon>Actinopterygii</taxon>
        <taxon>Neopterygii</taxon>
        <taxon>Teleostei</taxon>
        <taxon>Protacanthopterygii</taxon>
        <taxon>Salmoniformes</taxon>
        <taxon>Salmonidae</taxon>
        <taxon>Salmoninae</taxon>
        <taxon>Oncorhynchus</taxon>
    </lineage>
</organism>
<reference evidence="3" key="2">
    <citation type="submission" date="2014-03" db="EMBL/GenBank/DDBJ databases">
        <authorList>
            <person name="Genoscope - CEA"/>
        </authorList>
    </citation>
    <scope>NUCLEOTIDE SEQUENCE</scope>
</reference>
<dbReference type="InterPro" id="IPR017853">
    <property type="entry name" value="GH"/>
</dbReference>
<dbReference type="Gene3D" id="3.20.20.80">
    <property type="entry name" value="Glycosidases"/>
    <property type="match status" value="2"/>
</dbReference>
<dbReference type="SUPFAM" id="SSF51445">
    <property type="entry name" value="(Trans)glycosidases"/>
    <property type="match status" value="1"/>
</dbReference>
<evidence type="ECO:0000259" key="1">
    <source>
        <dbReference type="Pfam" id="PF14699"/>
    </source>
</evidence>